<dbReference type="PROSITE" id="PS50011">
    <property type="entry name" value="PROTEIN_KINASE_DOM"/>
    <property type="match status" value="1"/>
</dbReference>
<evidence type="ECO:0000256" key="7">
    <source>
        <dbReference type="SAM" id="MobiDB-lite"/>
    </source>
</evidence>
<dbReference type="RefSeq" id="WP_386143864.1">
    <property type="nucleotide sequence ID" value="NZ_JBHMCG010000059.1"/>
</dbReference>
<keyword evidence="6" id="KW-0067">ATP-binding</keyword>
<keyword evidence="3" id="KW-0808">Transferase</keyword>
<reference evidence="9 10" key="1">
    <citation type="submission" date="2024-09" db="EMBL/GenBank/DDBJ databases">
        <authorList>
            <person name="Sun Q."/>
            <person name="Mori K."/>
        </authorList>
    </citation>
    <scope>NUCLEOTIDE SEQUENCE [LARGE SCALE GENOMIC DNA]</scope>
    <source>
        <strain evidence="9 10">JCM 3331</strain>
    </source>
</reference>
<keyword evidence="5 9" id="KW-0418">Kinase</keyword>
<evidence type="ECO:0000256" key="1">
    <source>
        <dbReference type="ARBA" id="ARBA00012513"/>
    </source>
</evidence>
<accession>A0ABV5R6L9</accession>
<feature type="region of interest" description="Disordered" evidence="7">
    <location>
        <begin position="479"/>
        <end position="498"/>
    </location>
</feature>
<sequence>MDTETDAGQDLVVAYDRWRTAPPPEAGTDRVMAVNHLSKVIRPLIEVSDKLCNVAPGPLSGPLAAFEYEGHDYLLLASDAGPQEVDEMTAEFAKRAAASPEVRHVLLCTGPRPASLACRAAQLLGDLAERVIVLDRSHLDAAVCGVATLADLVRAAFRRGGALHPALADLVLPRTVPVVPASMDPAGRRRELFTEFAAAPHTEAGAGAVEVRPLLVGGLTGHIPTGLAVASDGQVLVTVDGGIVNLDPRTGATRWCLALPGCDGPVLPRDDGSFLVMCGGTVLCWHEGVLSAVAGGFPPGARLVAGDRGEVWVLSGSGVTFGSGEGTLALTWIGLEAGRQARYSIAFDAAVRSAVCLGKRRFLLAAGGHHTVVDLALSTDVGPRTAWIPSHAPYPGHTLASGRDGAITLSPDGSGTGLVLHHVDTATMTGTPEPLAAVPLGIASGLAAIGDGSALLLGMLPGVPGEQVPVLLRLSGLPHDMPDPESPVGKTDTGSQEAREPYREVAEQAAGNKRHYRQAAERIGVGGQGEVARATHKPTGVEVAFKRRTSNLSDAVARMTREIELGRRLGGHPHVMPVLDAAADHRWFIMPLAEATAEDRWAELRDPTQLRVLVDAVASALAAAHEHDWVHRDVKPSNILLLNGTWRLADWGLVRRPRGETTNADRTRFGVGSPGFAAPELSNPTGAHDAGPTSDIYGLGQVIGWALTGEEPHANVPLLPPPGPWRHIVQQATQLDPAHRPQNIAAFLALVERETAASRELPAVRAQRLLAEANTKGSGQRPVEELLDLAAANPTDTHLYLEVLSELNSPGPALRRNPRRAAAVLQAMGSHRHADPWPSFATIDRVMLWLLEAARAIGNTGDLGLLSEATTALCSWDEAYDQWTPQGATTKWLRTLRGTAAAEVAGVLRRFPASARHYGELTGEMGVDLAVRSAIYHVAQDQK</sequence>
<dbReference type="SMART" id="SM00220">
    <property type="entry name" value="S_TKc"/>
    <property type="match status" value="1"/>
</dbReference>
<evidence type="ECO:0000313" key="9">
    <source>
        <dbReference type="EMBL" id="MFB9573509.1"/>
    </source>
</evidence>
<proteinExistence type="predicted"/>
<comment type="caution">
    <text evidence="9">The sequence shown here is derived from an EMBL/GenBank/DDBJ whole genome shotgun (WGS) entry which is preliminary data.</text>
</comment>
<name>A0ABV5R6L9_9ACTN</name>
<dbReference type="SUPFAM" id="SSF50998">
    <property type="entry name" value="Quinoprotein alcohol dehydrogenase-like"/>
    <property type="match status" value="1"/>
</dbReference>
<organism evidence="9 10">
    <name type="scientific">Streptomyces yanii</name>
    <dbReference type="NCBI Taxonomy" id="78510"/>
    <lineage>
        <taxon>Bacteria</taxon>
        <taxon>Bacillati</taxon>
        <taxon>Actinomycetota</taxon>
        <taxon>Actinomycetes</taxon>
        <taxon>Kitasatosporales</taxon>
        <taxon>Streptomycetaceae</taxon>
        <taxon>Streptomyces</taxon>
    </lineage>
</organism>
<keyword evidence="4" id="KW-0547">Nucleotide-binding</keyword>
<evidence type="ECO:0000256" key="6">
    <source>
        <dbReference type="ARBA" id="ARBA00022840"/>
    </source>
</evidence>
<dbReference type="InterPro" id="IPR011047">
    <property type="entry name" value="Quinoprotein_ADH-like_sf"/>
</dbReference>
<dbReference type="InterPro" id="IPR000719">
    <property type="entry name" value="Prot_kinase_dom"/>
</dbReference>
<dbReference type="GO" id="GO:0016301">
    <property type="term" value="F:kinase activity"/>
    <property type="evidence" value="ECO:0007669"/>
    <property type="project" value="UniProtKB-KW"/>
</dbReference>
<dbReference type="EC" id="2.7.11.1" evidence="1"/>
<dbReference type="EMBL" id="JBHMCG010000059">
    <property type="protein sequence ID" value="MFB9573509.1"/>
    <property type="molecule type" value="Genomic_DNA"/>
</dbReference>
<dbReference type="PANTHER" id="PTHR43289:SF6">
    <property type="entry name" value="SERINE_THREONINE-PROTEIN KINASE NEKL-3"/>
    <property type="match status" value="1"/>
</dbReference>
<feature type="domain" description="Protein kinase" evidence="8">
    <location>
        <begin position="517"/>
        <end position="801"/>
    </location>
</feature>
<evidence type="ECO:0000256" key="3">
    <source>
        <dbReference type="ARBA" id="ARBA00022679"/>
    </source>
</evidence>
<keyword evidence="10" id="KW-1185">Reference proteome</keyword>
<keyword evidence="2" id="KW-0723">Serine/threonine-protein kinase</keyword>
<dbReference type="PANTHER" id="PTHR43289">
    <property type="entry name" value="MITOGEN-ACTIVATED PROTEIN KINASE KINASE KINASE 20-RELATED"/>
    <property type="match status" value="1"/>
</dbReference>
<evidence type="ECO:0000313" key="10">
    <source>
        <dbReference type="Proteomes" id="UP001589710"/>
    </source>
</evidence>
<gene>
    <name evidence="9" type="ORF">ACFFTL_14535</name>
</gene>
<dbReference type="SUPFAM" id="SSF56112">
    <property type="entry name" value="Protein kinase-like (PK-like)"/>
    <property type="match status" value="1"/>
</dbReference>
<evidence type="ECO:0000259" key="8">
    <source>
        <dbReference type="PROSITE" id="PS50011"/>
    </source>
</evidence>
<dbReference type="Pfam" id="PF00069">
    <property type="entry name" value="Pkinase"/>
    <property type="match status" value="1"/>
</dbReference>
<evidence type="ECO:0000256" key="5">
    <source>
        <dbReference type="ARBA" id="ARBA00022777"/>
    </source>
</evidence>
<dbReference type="Gene3D" id="1.10.510.10">
    <property type="entry name" value="Transferase(Phosphotransferase) domain 1"/>
    <property type="match status" value="1"/>
</dbReference>
<protein>
    <recommendedName>
        <fullName evidence="1">non-specific serine/threonine protein kinase</fullName>
        <ecNumber evidence="1">2.7.11.1</ecNumber>
    </recommendedName>
</protein>
<evidence type="ECO:0000256" key="4">
    <source>
        <dbReference type="ARBA" id="ARBA00022741"/>
    </source>
</evidence>
<dbReference type="InterPro" id="IPR011009">
    <property type="entry name" value="Kinase-like_dom_sf"/>
</dbReference>
<evidence type="ECO:0000256" key="2">
    <source>
        <dbReference type="ARBA" id="ARBA00022527"/>
    </source>
</evidence>
<dbReference type="Proteomes" id="UP001589710">
    <property type="component" value="Unassembled WGS sequence"/>
</dbReference>